<keyword evidence="2" id="KW-0812">Transmembrane</keyword>
<evidence type="ECO:0000256" key="1">
    <source>
        <dbReference type="SAM" id="Coils"/>
    </source>
</evidence>
<feature type="transmembrane region" description="Helical" evidence="2">
    <location>
        <begin position="6"/>
        <end position="24"/>
    </location>
</feature>
<evidence type="ECO:0000313" key="4">
    <source>
        <dbReference type="Proteomes" id="UP000078387"/>
    </source>
</evidence>
<dbReference type="AlphaFoldDB" id="A0A5K1USN0"/>
<dbReference type="VEuPathDB" id="AmoebaDB:EHI_122880"/>
<evidence type="ECO:0000313" key="3">
    <source>
        <dbReference type="EMBL" id="GAT96741.1"/>
    </source>
</evidence>
<gene>
    <name evidence="3" type="ORF">CL6EHI_122880</name>
</gene>
<reference evidence="3 4" key="1">
    <citation type="submission" date="2016-05" db="EMBL/GenBank/DDBJ databases">
        <title>First whole genome sequencing of Entamoeba histolytica HM1:IMSS-clone-6.</title>
        <authorList>
            <person name="Mukherjee Avik.K."/>
            <person name="Izumyama S."/>
            <person name="Nakada-Tsukui K."/>
            <person name="Nozaki T."/>
        </authorList>
    </citation>
    <scope>NUCLEOTIDE SEQUENCE [LARGE SCALE GENOMIC DNA]</scope>
    <source>
        <strain evidence="3 4">HM1:IMSS clone 6</strain>
    </source>
</reference>
<evidence type="ECO:0000256" key="2">
    <source>
        <dbReference type="SAM" id="Phobius"/>
    </source>
</evidence>
<dbReference type="VEuPathDB" id="AmoebaDB:EHI8A_077830"/>
<dbReference type="VEuPathDB" id="AmoebaDB:EHI7A_004810"/>
<dbReference type="PANTHER" id="PTHR47417:SF1">
    <property type="entry name" value="SMR DOMAIN-CONTAINING PROTEIN YPL199C"/>
    <property type="match status" value="1"/>
</dbReference>
<name>A0A5K1USN0_ENTHI</name>
<sequence>MELPQFFLLTVSFIFICIGVWLFFKIKALQPTQPLQHPHKKKFNRCTDFRVIRKEIWRAFQKHYKPLIIQASSLQRRKKELNDRMMKGENCQAEIDQLKQDIQKWSNRRDGAAEHVFKKANSFIPVQDKMDLHGLFVGDALKIVQRKLPSLKKNKDIHTMRISCGVGNHNGLGYSKIGRALSKMLKKNNIQFWVDHKIGFVNVNMKSVPDKIEYEITTIKIEDHIDEMTLEDKEINFGNEENEDNSNE</sequence>
<dbReference type="OMA" id="FININMK"/>
<keyword evidence="2" id="KW-0472">Membrane</keyword>
<dbReference type="VEuPathDB" id="AmoebaDB:KM1_010650"/>
<dbReference type="Gene3D" id="3.30.1370.110">
    <property type="match status" value="1"/>
</dbReference>
<comment type="caution">
    <text evidence="3">The sequence shown here is derived from an EMBL/GenBank/DDBJ whole genome shotgun (WGS) entry which is preliminary data.</text>
</comment>
<accession>A0A5K1USN0</accession>
<keyword evidence="1" id="KW-0175">Coiled coil</keyword>
<dbReference type="InterPro" id="IPR036063">
    <property type="entry name" value="Smr_dom_sf"/>
</dbReference>
<evidence type="ECO:0008006" key="5">
    <source>
        <dbReference type="Google" id="ProtNLM"/>
    </source>
</evidence>
<feature type="coiled-coil region" evidence="1">
    <location>
        <begin position="88"/>
        <end position="115"/>
    </location>
</feature>
<dbReference type="PANTHER" id="PTHR47417">
    <property type="entry name" value="SMR DOMAIN-CONTAINING PROTEIN YPL199C"/>
    <property type="match status" value="1"/>
</dbReference>
<dbReference type="SUPFAM" id="SSF160443">
    <property type="entry name" value="SMR domain-like"/>
    <property type="match status" value="1"/>
</dbReference>
<dbReference type="EMBL" id="BDEQ01000001">
    <property type="protein sequence ID" value="GAT96741.1"/>
    <property type="molecule type" value="Genomic_DNA"/>
</dbReference>
<dbReference type="VEuPathDB" id="AmoebaDB:EHI5A_010670"/>
<dbReference type="Proteomes" id="UP000078387">
    <property type="component" value="Unassembled WGS sequence"/>
</dbReference>
<proteinExistence type="predicted"/>
<keyword evidence="2" id="KW-1133">Transmembrane helix</keyword>
<organism evidence="3 4">
    <name type="scientific">Entamoeba histolytica</name>
    <dbReference type="NCBI Taxonomy" id="5759"/>
    <lineage>
        <taxon>Eukaryota</taxon>
        <taxon>Amoebozoa</taxon>
        <taxon>Evosea</taxon>
        <taxon>Archamoebae</taxon>
        <taxon>Mastigamoebida</taxon>
        <taxon>Entamoebidae</taxon>
        <taxon>Entamoeba</taxon>
    </lineage>
</organism>
<protein>
    <recommendedName>
        <fullName evidence="5">Smr domain-containing protein</fullName>
    </recommendedName>
</protein>
<dbReference type="InterPro" id="IPR053020">
    <property type="entry name" value="Smr_domain_protein"/>
</dbReference>